<reference evidence="4" key="1">
    <citation type="journal article" date="2020" name="Nat. Genet.">
        <title>Genomic diversifications of five Gossypium allopolyploid species and their impact on cotton improvement.</title>
        <authorList>
            <person name="Chen Z.J."/>
            <person name="Sreedasyam A."/>
            <person name="Ando A."/>
            <person name="Song Q."/>
            <person name="De Santiago L.M."/>
            <person name="Hulse-Kemp A.M."/>
            <person name="Ding M."/>
            <person name="Ye W."/>
            <person name="Kirkbride R.C."/>
            <person name="Jenkins J."/>
            <person name="Plott C."/>
            <person name="Lovell J."/>
            <person name="Lin Y.M."/>
            <person name="Vaughn R."/>
            <person name="Liu B."/>
            <person name="Simpson S."/>
            <person name="Scheffler B.E."/>
            <person name="Wen L."/>
            <person name="Saski C.A."/>
            <person name="Grover C.E."/>
            <person name="Hu G."/>
            <person name="Conover J.L."/>
            <person name="Carlson J.W."/>
            <person name="Shu S."/>
            <person name="Boston L.B."/>
            <person name="Williams M."/>
            <person name="Peterson D.G."/>
            <person name="McGee K."/>
            <person name="Jones D.C."/>
            <person name="Wendel J.F."/>
            <person name="Stelly D.M."/>
            <person name="Grimwood J."/>
            <person name="Schmutz J."/>
        </authorList>
    </citation>
    <scope>NUCLEOTIDE SEQUENCE [LARGE SCALE GENOMIC DNA]</scope>
    <source>
        <strain evidence="4">cv. TM-1</strain>
    </source>
</reference>
<evidence type="ECO:0000313" key="4">
    <source>
        <dbReference type="Proteomes" id="UP000818029"/>
    </source>
</evidence>
<feature type="region of interest" description="Disordered" evidence="1">
    <location>
        <begin position="94"/>
        <end position="113"/>
    </location>
</feature>
<dbReference type="RefSeq" id="XP_016742966.1">
    <property type="nucleotide sequence ID" value="XM_016887477.1"/>
</dbReference>
<keyword evidence="4" id="KW-1185">Reference proteome</keyword>
<proteinExistence type="predicted"/>
<dbReference type="InterPro" id="IPR004332">
    <property type="entry name" value="Transposase_MuDR"/>
</dbReference>
<evidence type="ECO:0000259" key="3">
    <source>
        <dbReference type="Pfam" id="PF10551"/>
    </source>
</evidence>
<evidence type="ECO:0000313" key="5">
    <source>
        <dbReference type="RefSeq" id="XP_016742966.1"/>
    </source>
</evidence>
<feature type="domain" description="Transposase MuDR plant" evidence="2">
    <location>
        <begin position="218"/>
        <end position="283"/>
    </location>
</feature>
<reference evidence="5" key="2">
    <citation type="submission" date="2025-08" db="UniProtKB">
        <authorList>
            <consortium name="RefSeq"/>
        </authorList>
    </citation>
    <scope>IDENTIFICATION</scope>
</reference>
<dbReference type="GeneID" id="107952198"/>
<feature type="compositionally biased region" description="Acidic residues" evidence="1">
    <location>
        <begin position="173"/>
        <end position="184"/>
    </location>
</feature>
<dbReference type="PANTHER" id="PTHR31973:SF187">
    <property type="entry name" value="MUTATOR TRANSPOSASE MUDRA PROTEIN"/>
    <property type="match status" value="1"/>
</dbReference>
<name>A0A1U8NVF9_GOSHI</name>
<dbReference type="Pfam" id="PF03108">
    <property type="entry name" value="DBD_Tnp_Mut"/>
    <property type="match status" value="1"/>
</dbReference>
<evidence type="ECO:0000256" key="1">
    <source>
        <dbReference type="SAM" id="MobiDB-lite"/>
    </source>
</evidence>
<organism evidence="4 5">
    <name type="scientific">Gossypium hirsutum</name>
    <name type="common">Upland cotton</name>
    <name type="synonym">Gossypium mexicanum</name>
    <dbReference type="NCBI Taxonomy" id="3635"/>
    <lineage>
        <taxon>Eukaryota</taxon>
        <taxon>Viridiplantae</taxon>
        <taxon>Streptophyta</taxon>
        <taxon>Embryophyta</taxon>
        <taxon>Tracheophyta</taxon>
        <taxon>Spermatophyta</taxon>
        <taxon>Magnoliopsida</taxon>
        <taxon>eudicotyledons</taxon>
        <taxon>Gunneridae</taxon>
        <taxon>Pentapetalae</taxon>
        <taxon>rosids</taxon>
        <taxon>malvids</taxon>
        <taxon>Malvales</taxon>
        <taxon>Malvaceae</taxon>
        <taxon>Malvoideae</taxon>
        <taxon>Gossypium</taxon>
    </lineage>
</organism>
<dbReference type="PaxDb" id="3635-A0A1U8NVF9"/>
<gene>
    <name evidence="5" type="primary">LOC107952198</name>
</gene>
<dbReference type="KEGG" id="ghi:107952198"/>
<dbReference type="Pfam" id="PF10551">
    <property type="entry name" value="MULE"/>
    <property type="match status" value="1"/>
</dbReference>
<feature type="region of interest" description="Disordered" evidence="1">
    <location>
        <begin position="40"/>
        <end position="82"/>
    </location>
</feature>
<dbReference type="OrthoDB" id="1711274at2759"/>
<sequence length="622" mass="70535">MLDFWVKFKEIELYVEHEVDNPIIVDEIFLLTTREGDVEGVEVDGEGDGKGVEFDDEGDLEKVESSEEGDVGEVQADGEGVSATGIEVDEDIGMESGGHISLGSTVGEDNDSEVAGNEYASDFATSDGVDNVADEYVGDFATSDRVDNVADKYAGDFATSDGLDNFAATRSGEEEDGNETEVWDSDEHGSLVESDKDEEHEDGERKRSKFPVYNDKLKFSLGMLFKDGKQFKSAIQKYSKECRRQLKFIKNEPKRVVVRCIASPNCPWRIRASYSPVAKCLQIKTFQDEHHCSVSFKNKMVTAAMIAQHFEATIKDHSKMKLREIQRRCASELHVNETIDCCYRAKKIVNEKMAGNHKHEFGLLWDYAHELRSKMPGSTIKMVVQRVTADSLPYFKRYYVCFNALKRGWKAGCRPLIGLDGCFLKGPFKSEVLTAVGRDANNQMFPIAWVVVEVECTNSWGWFLSLLSIDLGLEDGYGYTIISDQQKGLEIVISDILPRVEYRNCVRHVFANWSGRKLGKSYECDFWQIAKCTTERKWEDLCSALEKKDKDVYDNLMKKSPKTWTREFLGTTCKSDIVDNNLCEAFNSSIVEVRFKSNIRMLEDIRTKMMTRIVQKRKLCNG</sequence>
<dbReference type="AlphaFoldDB" id="A0A1U8NVF9"/>
<feature type="domain" description="MULE transposase" evidence="3">
    <location>
        <begin position="417"/>
        <end position="512"/>
    </location>
</feature>
<dbReference type="InterPro" id="IPR018289">
    <property type="entry name" value="MULE_transposase_dom"/>
</dbReference>
<protein>
    <submittedName>
        <fullName evidence="5">Uncharacterized protein</fullName>
    </submittedName>
</protein>
<dbReference type="STRING" id="3635.A0A1U8NVF9"/>
<evidence type="ECO:0000259" key="2">
    <source>
        <dbReference type="Pfam" id="PF03108"/>
    </source>
</evidence>
<feature type="compositionally biased region" description="Basic and acidic residues" evidence="1">
    <location>
        <begin position="185"/>
        <end position="194"/>
    </location>
</feature>
<dbReference type="PANTHER" id="PTHR31973">
    <property type="entry name" value="POLYPROTEIN, PUTATIVE-RELATED"/>
    <property type="match status" value="1"/>
</dbReference>
<dbReference type="Proteomes" id="UP000818029">
    <property type="component" value="Chromosome A02"/>
</dbReference>
<accession>A0A1U8NVF9</accession>
<feature type="region of interest" description="Disordered" evidence="1">
    <location>
        <begin position="168"/>
        <end position="207"/>
    </location>
</feature>